<dbReference type="EnsemblPlants" id="PGSC0003DMT400092810">
    <property type="protein sequence ID" value="PGSC0003DMT400092810"/>
    <property type="gene ID" value="PGSC0003DMG400042381"/>
</dbReference>
<proteinExistence type="predicted"/>
<keyword evidence="2" id="KW-1185">Reference proteome</keyword>
<dbReference type="HOGENOM" id="CLU_1689832_0_0_1"/>
<reference evidence="2" key="1">
    <citation type="journal article" date="2011" name="Nature">
        <title>Genome sequence and analysis of the tuber crop potato.</title>
        <authorList>
            <consortium name="The Potato Genome Sequencing Consortium"/>
        </authorList>
    </citation>
    <scope>NUCLEOTIDE SEQUENCE [LARGE SCALE GENOMIC DNA]</scope>
    <source>
        <strain evidence="2">cv. DM1-3 516 R44</strain>
    </source>
</reference>
<dbReference type="Proteomes" id="UP000011115">
    <property type="component" value="Unassembled WGS sequence"/>
</dbReference>
<dbReference type="Gramene" id="PGSC0003DMT400092810">
    <property type="protein sequence ID" value="PGSC0003DMT400092810"/>
    <property type="gene ID" value="PGSC0003DMG400042381"/>
</dbReference>
<accession>M1DQK9</accession>
<evidence type="ECO:0000313" key="1">
    <source>
        <dbReference type="EnsemblPlants" id="PGSC0003DMT400092810"/>
    </source>
</evidence>
<protein>
    <submittedName>
        <fullName evidence="1">Heat shock protein binding protein</fullName>
    </submittedName>
</protein>
<dbReference type="AlphaFoldDB" id="M1DQK9"/>
<organism evidence="1 2">
    <name type="scientific">Solanum tuberosum</name>
    <name type="common">Potato</name>
    <dbReference type="NCBI Taxonomy" id="4113"/>
    <lineage>
        <taxon>Eukaryota</taxon>
        <taxon>Viridiplantae</taxon>
        <taxon>Streptophyta</taxon>
        <taxon>Embryophyta</taxon>
        <taxon>Tracheophyta</taxon>
        <taxon>Spermatophyta</taxon>
        <taxon>Magnoliopsida</taxon>
        <taxon>eudicotyledons</taxon>
        <taxon>Gunneridae</taxon>
        <taxon>Pentapetalae</taxon>
        <taxon>asterids</taxon>
        <taxon>lamiids</taxon>
        <taxon>Solanales</taxon>
        <taxon>Solanaceae</taxon>
        <taxon>Solanoideae</taxon>
        <taxon>Solaneae</taxon>
        <taxon>Solanum</taxon>
    </lineage>
</organism>
<evidence type="ECO:0000313" key="2">
    <source>
        <dbReference type="Proteomes" id="UP000011115"/>
    </source>
</evidence>
<reference evidence="1" key="2">
    <citation type="submission" date="2015-06" db="UniProtKB">
        <authorList>
            <consortium name="EnsemblPlants"/>
        </authorList>
    </citation>
    <scope>IDENTIFICATION</scope>
    <source>
        <strain evidence="1">DM1-3 516 R44</strain>
    </source>
</reference>
<dbReference type="PaxDb" id="4113-PGSC0003DMT400092810"/>
<sequence length="156" mass="17625">MKCNKDEDVTAREIVEQTLTEKNITRAQKYSLKPQNLFPDFDGISQFIEIINVNFAYQKKKTTGEMDFHGILSVESLADGETIKNITEDLLKLFIVKKNLHGVKLLTPEEAMSALNWEAFLKKSNFFIKTNACFVPDSVSTCSKVDKLGVQDSCPI</sequence>
<name>M1DQK9_SOLTU</name>
<dbReference type="STRING" id="4113.M1DQK9"/>
<dbReference type="PANTHER" id="PTHR44137">
    <property type="entry name" value="BNAC03G44070D PROTEIN"/>
    <property type="match status" value="1"/>
</dbReference>
<dbReference type="PANTHER" id="PTHR44137:SF61">
    <property type="entry name" value="J DOMAIN-CONTAINING PROTEIN"/>
    <property type="match status" value="1"/>
</dbReference>
<dbReference type="InParanoid" id="M1DQK9"/>